<gene>
    <name evidence="2" type="ORF">HHL27_05500</name>
</gene>
<dbReference type="Proteomes" id="UP000583556">
    <property type="component" value="Unassembled WGS sequence"/>
</dbReference>
<proteinExistence type="predicted"/>
<dbReference type="AlphaFoldDB" id="A0A7Y0BMI6"/>
<dbReference type="RefSeq" id="WP_169492383.1">
    <property type="nucleotide sequence ID" value="NZ_JABBGM010000002.1"/>
</dbReference>
<evidence type="ECO:0000313" key="3">
    <source>
        <dbReference type="Proteomes" id="UP000583556"/>
    </source>
</evidence>
<reference evidence="2 3" key="1">
    <citation type="submission" date="2020-04" db="EMBL/GenBank/DDBJ databases">
        <title>Novosphingobium sp. TW-4 isolated from soil.</title>
        <authorList>
            <person name="Dahal R.H."/>
            <person name="Chaudhary D.K."/>
        </authorList>
    </citation>
    <scope>NUCLEOTIDE SEQUENCE [LARGE SCALE GENOMIC DNA]</scope>
    <source>
        <strain evidence="2 3">TW-4</strain>
    </source>
</reference>
<dbReference type="EMBL" id="JABBGM010000002">
    <property type="protein sequence ID" value="NML93122.1"/>
    <property type="molecule type" value="Genomic_DNA"/>
</dbReference>
<evidence type="ECO:0000313" key="2">
    <source>
        <dbReference type="EMBL" id="NML93122.1"/>
    </source>
</evidence>
<sequence length="143" mass="14290">MNAIASTHAPAGSAALNAQQSGVMIVAGIVLWYAAAVLLRALSDAQLLGGSTGALVFAATVPGTLPFVLLLRRLGGLGADQVVPGYTLATTAALLCDGVAMTWYPALYGADDTAARLAAGGVIFGGAVGLALAFFVAAQMRRN</sequence>
<accession>A0A7Y0BMI6</accession>
<name>A0A7Y0BMI6_9SPHN</name>
<keyword evidence="1" id="KW-0472">Membrane</keyword>
<protein>
    <submittedName>
        <fullName evidence="2">Uncharacterized protein</fullName>
    </submittedName>
</protein>
<feature type="transmembrane region" description="Helical" evidence="1">
    <location>
        <begin position="21"/>
        <end position="42"/>
    </location>
</feature>
<feature type="transmembrane region" description="Helical" evidence="1">
    <location>
        <begin position="117"/>
        <end position="138"/>
    </location>
</feature>
<organism evidence="2 3">
    <name type="scientific">Novosphingobium olei</name>
    <dbReference type="NCBI Taxonomy" id="2728851"/>
    <lineage>
        <taxon>Bacteria</taxon>
        <taxon>Pseudomonadati</taxon>
        <taxon>Pseudomonadota</taxon>
        <taxon>Alphaproteobacteria</taxon>
        <taxon>Sphingomonadales</taxon>
        <taxon>Sphingomonadaceae</taxon>
        <taxon>Novosphingobium</taxon>
    </lineage>
</organism>
<keyword evidence="1" id="KW-0812">Transmembrane</keyword>
<keyword evidence="1" id="KW-1133">Transmembrane helix</keyword>
<keyword evidence="3" id="KW-1185">Reference proteome</keyword>
<feature type="transmembrane region" description="Helical" evidence="1">
    <location>
        <begin position="48"/>
        <end position="71"/>
    </location>
</feature>
<comment type="caution">
    <text evidence="2">The sequence shown here is derived from an EMBL/GenBank/DDBJ whole genome shotgun (WGS) entry which is preliminary data.</text>
</comment>
<evidence type="ECO:0000256" key="1">
    <source>
        <dbReference type="SAM" id="Phobius"/>
    </source>
</evidence>
<feature type="transmembrane region" description="Helical" evidence="1">
    <location>
        <begin position="83"/>
        <end position="105"/>
    </location>
</feature>